<feature type="region of interest" description="Disordered" evidence="5">
    <location>
        <begin position="135"/>
        <end position="154"/>
    </location>
</feature>
<feature type="region of interest" description="Disordered" evidence="5">
    <location>
        <begin position="1"/>
        <end position="21"/>
    </location>
</feature>
<dbReference type="Gene3D" id="2.130.10.10">
    <property type="entry name" value="YVTN repeat-like/Quinoprotein amine dehydrogenase"/>
    <property type="match status" value="1"/>
</dbReference>
<evidence type="ECO:0000256" key="4">
    <source>
        <dbReference type="PROSITE-ProRule" id="PRU00221"/>
    </source>
</evidence>
<evidence type="ECO:0000256" key="1">
    <source>
        <dbReference type="ARBA" id="ARBA00022574"/>
    </source>
</evidence>
<feature type="compositionally biased region" description="Low complexity" evidence="5">
    <location>
        <begin position="417"/>
        <end position="429"/>
    </location>
</feature>
<comment type="similarity">
    <text evidence="3">Belongs to the WD repeat CIA1 family.</text>
</comment>
<accession>A0ABR3Y5B2</accession>
<dbReference type="Pfam" id="PF00400">
    <property type="entry name" value="WD40"/>
    <property type="match status" value="4"/>
</dbReference>
<dbReference type="EMBL" id="JAZHXJ010000010">
    <property type="protein sequence ID" value="KAL1883057.1"/>
    <property type="molecule type" value="Genomic_DNA"/>
</dbReference>
<dbReference type="PROSITE" id="PS50294">
    <property type="entry name" value="WD_REPEATS_REGION"/>
    <property type="match status" value="1"/>
</dbReference>
<keyword evidence="1 4" id="KW-0853">WD repeat</keyword>
<comment type="function">
    <text evidence="3">Essential component of the cytosolic iron-sulfur (Fe/S) protein assembly machinery. Required for the maturation of extramitochondrial Fe/S proteins.</text>
</comment>
<evidence type="ECO:0000256" key="3">
    <source>
        <dbReference type="HAMAP-Rule" id="MF_03037"/>
    </source>
</evidence>
<dbReference type="InterPro" id="IPR020472">
    <property type="entry name" value="WD40_PAC1"/>
</dbReference>
<evidence type="ECO:0000313" key="7">
    <source>
        <dbReference type="Proteomes" id="UP001586593"/>
    </source>
</evidence>
<feature type="repeat" description="WD" evidence="4">
    <location>
        <begin position="164"/>
        <end position="196"/>
    </location>
</feature>
<feature type="region of interest" description="Disordered" evidence="5">
    <location>
        <begin position="316"/>
        <end position="347"/>
    </location>
</feature>
<organism evidence="6 7">
    <name type="scientific">Phialemonium thermophilum</name>
    <dbReference type="NCBI Taxonomy" id="223376"/>
    <lineage>
        <taxon>Eukaryota</taxon>
        <taxon>Fungi</taxon>
        <taxon>Dikarya</taxon>
        <taxon>Ascomycota</taxon>
        <taxon>Pezizomycotina</taxon>
        <taxon>Sordariomycetes</taxon>
        <taxon>Sordariomycetidae</taxon>
        <taxon>Cephalothecales</taxon>
        <taxon>Cephalothecaceae</taxon>
        <taxon>Phialemonium</taxon>
    </lineage>
</organism>
<protein>
    <recommendedName>
        <fullName evidence="3">Probable cytosolic iron-sulfur protein assembly protein 1</fullName>
    </recommendedName>
</protein>
<comment type="caution">
    <text evidence="6">The sequence shown here is derived from an EMBL/GenBank/DDBJ whole genome shotgun (WGS) entry which is preliminary data.</text>
</comment>
<dbReference type="PANTHER" id="PTHR19920:SF0">
    <property type="entry name" value="CYTOSOLIC IRON-SULFUR PROTEIN ASSEMBLY PROTEIN CIAO1-RELATED"/>
    <property type="match status" value="1"/>
</dbReference>
<evidence type="ECO:0000313" key="6">
    <source>
        <dbReference type="EMBL" id="KAL1883057.1"/>
    </source>
</evidence>
<proteinExistence type="inferred from homology"/>
<dbReference type="HAMAP" id="MF_03037">
    <property type="entry name" value="ciao1"/>
    <property type="match status" value="1"/>
</dbReference>
<dbReference type="InterPro" id="IPR036322">
    <property type="entry name" value="WD40_repeat_dom_sf"/>
</dbReference>
<gene>
    <name evidence="3" type="primary">CIA1</name>
    <name evidence="6" type="ORF">VTK73DRAFT_132</name>
</gene>
<evidence type="ECO:0000256" key="5">
    <source>
        <dbReference type="SAM" id="MobiDB-lite"/>
    </source>
</evidence>
<feature type="repeat" description="WD" evidence="4">
    <location>
        <begin position="277"/>
        <end position="323"/>
    </location>
</feature>
<dbReference type="InterPro" id="IPR001680">
    <property type="entry name" value="WD40_rpt"/>
</dbReference>
<dbReference type="PRINTS" id="PR00320">
    <property type="entry name" value="GPROTEINBRPT"/>
</dbReference>
<dbReference type="PROSITE" id="PS50082">
    <property type="entry name" value="WD_REPEATS_2"/>
    <property type="match status" value="2"/>
</dbReference>
<dbReference type="InterPro" id="IPR015943">
    <property type="entry name" value="WD40/YVTN_repeat-like_dom_sf"/>
</dbReference>
<dbReference type="SUPFAM" id="SSF50978">
    <property type="entry name" value="WD40 repeat-like"/>
    <property type="match status" value="1"/>
</dbReference>
<feature type="region of interest" description="Disordered" evidence="5">
    <location>
        <begin position="398"/>
        <end position="442"/>
    </location>
</feature>
<dbReference type="InterPro" id="IPR028608">
    <property type="entry name" value="CIAO1/Cia1"/>
</dbReference>
<keyword evidence="7" id="KW-1185">Reference proteome</keyword>
<keyword evidence="2" id="KW-0677">Repeat</keyword>
<dbReference type="PANTHER" id="PTHR19920">
    <property type="entry name" value="WD40 PROTEIN CIAO1"/>
    <property type="match status" value="1"/>
</dbReference>
<feature type="compositionally biased region" description="Polar residues" evidence="5">
    <location>
        <begin position="430"/>
        <end position="440"/>
    </location>
</feature>
<sequence>MSTPEASPGPAPAPNASPASIRITPLPKFTPELYERVWVSVPHPTLPLLATAHGKSATIFSLRTLAKHSALTDGHNRSVRTVAWMPGLPPHRLCLATGSFDATTGLWRWNAEPEFDSGEGDDAMAVDVTQSSLSRRKKGRMMGGVESDSEAHEEGTDWEFTVVLEGQENEIKGVAFSPSGQYLATCSRDKTIWIWEDVREGDGEDDWETVTVLNEHDGDVKAVAWCPDVPGRDHALRRRRAAGAVYSPDVLASASYDNTVRIWREVDEGEWVCVAVLEGHEGTVWGLQWEPAPPHNRFPRLLTFSADATIRIWSLRQEDDNEEEDGANGSDSWGEHGFRGGLGGIPNTMRRGVTEDWDCTAVLPKIHTRDIYSAAWSAASGLVASTGGDGIIAVYREEDTDEAVSPARQEGDQTGREAAAAEQAQQQEQPNPQSNGTHLTSGRWRVVGQVSAGHGEYEINHVTWSKRFDLMTERKGVEEMLITSGDDGVVRPWQVAW</sequence>
<reference evidence="6 7" key="1">
    <citation type="journal article" date="2024" name="Commun. Biol.">
        <title>Comparative genomic analysis of thermophilic fungi reveals convergent evolutionary adaptations and gene losses.</title>
        <authorList>
            <person name="Steindorff A.S."/>
            <person name="Aguilar-Pontes M.V."/>
            <person name="Robinson A.J."/>
            <person name="Andreopoulos B."/>
            <person name="LaButti K."/>
            <person name="Kuo A."/>
            <person name="Mondo S."/>
            <person name="Riley R."/>
            <person name="Otillar R."/>
            <person name="Haridas S."/>
            <person name="Lipzen A."/>
            <person name="Grimwood J."/>
            <person name="Schmutz J."/>
            <person name="Clum A."/>
            <person name="Reid I.D."/>
            <person name="Moisan M.C."/>
            <person name="Butler G."/>
            <person name="Nguyen T.T.M."/>
            <person name="Dewar K."/>
            <person name="Conant G."/>
            <person name="Drula E."/>
            <person name="Henrissat B."/>
            <person name="Hansel C."/>
            <person name="Singer S."/>
            <person name="Hutchinson M.I."/>
            <person name="de Vries R.P."/>
            <person name="Natvig D.O."/>
            <person name="Powell A.J."/>
            <person name="Tsang A."/>
            <person name="Grigoriev I.V."/>
        </authorList>
    </citation>
    <scope>NUCLEOTIDE SEQUENCE [LARGE SCALE GENOMIC DNA]</scope>
    <source>
        <strain evidence="6 7">ATCC 24622</strain>
    </source>
</reference>
<dbReference type="Proteomes" id="UP001586593">
    <property type="component" value="Unassembled WGS sequence"/>
</dbReference>
<evidence type="ECO:0000256" key="2">
    <source>
        <dbReference type="ARBA" id="ARBA00022737"/>
    </source>
</evidence>
<name>A0ABR3Y5B2_9PEZI</name>
<dbReference type="SMART" id="SM00320">
    <property type="entry name" value="WD40"/>
    <property type="match status" value="6"/>
</dbReference>